<dbReference type="Proteomes" id="UP000191153">
    <property type="component" value="Unassembled WGS sequence"/>
</dbReference>
<evidence type="ECO:0000313" key="1">
    <source>
        <dbReference type="EMBL" id="SKA01859.1"/>
    </source>
</evidence>
<evidence type="ECO:0000313" key="2">
    <source>
        <dbReference type="Proteomes" id="UP000191153"/>
    </source>
</evidence>
<organism evidence="1 2">
    <name type="scientific">Cetobacterium ceti</name>
    <dbReference type="NCBI Taxonomy" id="180163"/>
    <lineage>
        <taxon>Bacteria</taxon>
        <taxon>Fusobacteriati</taxon>
        <taxon>Fusobacteriota</taxon>
        <taxon>Fusobacteriia</taxon>
        <taxon>Fusobacteriales</taxon>
        <taxon>Fusobacteriaceae</taxon>
        <taxon>Cetobacterium</taxon>
    </lineage>
</organism>
<gene>
    <name evidence="1" type="ORF">SAMN02745174_02291</name>
</gene>
<dbReference type="Gene3D" id="2.40.50.230">
    <property type="entry name" value="Gp5 N-terminal domain"/>
    <property type="match status" value="1"/>
</dbReference>
<dbReference type="EMBL" id="FUWX01000021">
    <property type="protein sequence ID" value="SKA01859.1"/>
    <property type="molecule type" value="Genomic_DNA"/>
</dbReference>
<accession>A0A1T4QDP1</accession>
<sequence length="177" mass="19391">MWRVGKVSVVNYEKATVRCVFPDINEQSGELIVLQGRTIGTMDYSMPAIGEVGPVLLDKNGNGFYLGSGYSKAFKKPKEGKENKEIKKFKDGSIIEFDADNSTFKIYSKNKIIFESENEILLKSSLIKIEGPQENTSTITAKGIVKSIEDVITKGISLVKHIHKGVKSGSDKTGGAE</sequence>
<dbReference type="STRING" id="180163.SAMN02745174_02291"/>
<dbReference type="InterPro" id="IPR013046">
    <property type="entry name" value="GpV/Gp45"/>
</dbReference>
<keyword evidence="2" id="KW-1185">Reference proteome</keyword>
<dbReference type="OrthoDB" id="90728at2"/>
<dbReference type="Pfam" id="PF18946">
    <property type="entry name" value="Apex"/>
    <property type="match status" value="1"/>
</dbReference>
<dbReference type="AlphaFoldDB" id="A0A1T4QDP1"/>
<protein>
    <submittedName>
        <fullName evidence="1">Phage baseplate assembly protein V</fullName>
    </submittedName>
</protein>
<reference evidence="1 2" key="1">
    <citation type="submission" date="2017-02" db="EMBL/GenBank/DDBJ databases">
        <authorList>
            <person name="Peterson S.W."/>
        </authorList>
    </citation>
    <scope>NUCLEOTIDE SEQUENCE [LARGE SCALE GENOMIC DNA]</scope>
    <source>
        <strain evidence="1 2">ATCC 700028</strain>
    </source>
</reference>
<dbReference type="InterPro" id="IPR037026">
    <property type="entry name" value="Vgr_OB-fold_dom_sf"/>
</dbReference>
<dbReference type="NCBIfam" id="TIGR01644">
    <property type="entry name" value="phage_P2_V"/>
    <property type="match status" value="1"/>
</dbReference>
<name>A0A1T4QDP1_9FUSO</name>
<dbReference type="InterPro" id="IPR044033">
    <property type="entry name" value="GpV-like_apex"/>
</dbReference>
<proteinExistence type="predicted"/>
<dbReference type="RefSeq" id="WP_078694729.1">
    <property type="nucleotide sequence ID" value="NZ_FUWX01000021.1"/>
</dbReference>